<sequence>MLKQLNRLSFITIIIFLLFLLIIYFSPNSILSKITTILFFGYIWAINLIFLINIYLKIKRCKPLSITLALTFIFTSTLILIYAESKTNIIFFNIFGYPANLFPISSFLVKTSIIFILASYLIIPCVFIPIIAFAWLYSIYRNDIKSALYIFFIIIMLSTTLSPSLILYKYINNNENVLFKNVVDLDMSSNDKSLEYRCDLKKNQKVLVSNDGRVFVFINVSRQKPQTSNKDSSNYRLTEKKCSDNIILKETDYFNIKELIANLIISY</sequence>
<gene>
    <name evidence="2" type="ORF">LA55_1609</name>
</gene>
<keyword evidence="1" id="KW-0812">Transmembrane</keyword>
<dbReference type="KEGG" id="fpz:LA55_1609"/>
<evidence type="ECO:0000313" key="2">
    <source>
        <dbReference type="EMBL" id="AJI53429.1"/>
    </source>
</evidence>
<feature type="transmembrane region" description="Helical" evidence="1">
    <location>
        <begin position="116"/>
        <end position="140"/>
    </location>
</feature>
<feature type="transmembrane region" description="Helical" evidence="1">
    <location>
        <begin position="37"/>
        <end position="56"/>
    </location>
</feature>
<feature type="transmembrane region" description="Helical" evidence="1">
    <location>
        <begin position="63"/>
        <end position="83"/>
    </location>
</feature>
<accession>A0A0B6CSK3</accession>
<dbReference type="AlphaFoldDB" id="A0A0B6CSK3"/>
<dbReference type="EMBL" id="CP009440">
    <property type="protein sequence ID" value="AJI53429.1"/>
    <property type="molecule type" value="Genomic_DNA"/>
</dbReference>
<name>A0A0B6CSK3_9GAMM</name>
<feature type="transmembrane region" description="Helical" evidence="1">
    <location>
        <begin position="7"/>
        <end position="25"/>
    </location>
</feature>
<organism evidence="2 3">
    <name type="scientific">Francisella philomiragia</name>
    <dbReference type="NCBI Taxonomy" id="28110"/>
    <lineage>
        <taxon>Bacteria</taxon>
        <taxon>Pseudomonadati</taxon>
        <taxon>Pseudomonadota</taxon>
        <taxon>Gammaproteobacteria</taxon>
        <taxon>Thiotrichales</taxon>
        <taxon>Francisellaceae</taxon>
        <taxon>Francisella</taxon>
    </lineage>
</organism>
<evidence type="ECO:0000256" key="1">
    <source>
        <dbReference type="SAM" id="Phobius"/>
    </source>
</evidence>
<evidence type="ECO:0000313" key="3">
    <source>
        <dbReference type="Proteomes" id="UP000031830"/>
    </source>
</evidence>
<dbReference type="Proteomes" id="UP000031830">
    <property type="component" value="Chromosome"/>
</dbReference>
<keyword evidence="1" id="KW-0472">Membrane</keyword>
<protein>
    <submittedName>
        <fullName evidence="2">Putative membrane protein</fullName>
    </submittedName>
</protein>
<feature type="transmembrane region" description="Helical" evidence="1">
    <location>
        <begin position="89"/>
        <end position="109"/>
    </location>
</feature>
<keyword evidence="1" id="KW-1133">Transmembrane helix</keyword>
<feature type="transmembrane region" description="Helical" evidence="1">
    <location>
        <begin position="146"/>
        <end position="168"/>
    </location>
</feature>
<proteinExistence type="predicted"/>
<reference evidence="2 3" key="1">
    <citation type="journal article" date="2015" name="Genome Announc.">
        <title>Genome sequencing of 18 francisella strains to aid in assay development and testing.</title>
        <authorList>
            <person name="Johnson S.L."/>
            <person name="Daligault H.E."/>
            <person name="Davenport K.W."/>
            <person name="Coyne S.R."/>
            <person name="Frey K.G."/>
            <person name="Koroleva G.I."/>
            <person name="Broomall S.M."/>
            <person name="Bishop-Lilly K.A."/>
            <person name="Bruce D.C."/>
            <person name="Chertkov O."/>
            <person name="Freitas T."/>
            <person name="Jaissle J."/>
            <person name="Ladner J.T."/>
            <person name="Rosenzweig C.N."/>
            <person name="Gibbons H.S."/>
            <person name="Palacios G.F."/>
            <person name="Redden C.L."/>
            <person name="Xu Y."/>
            <person name="Minogue T.D."/>
            <person name="Chain P.S."/>
        </authorList>
    </citation>
    <scope>NUCLEOTIDE SEQUENCE [LARGE SCALE GENOMIC DNA]</scope>
    <source>
        <strain evidence="2 3">GA01-2794</strain>
    </source>
</reference>